<reference evidence="4" key="1">
    <citation type="submission" date="2021-02" db="EMBL/GenBank/DDBJ databases">
        <authorList>
            <person name="Nowell W R."/>
        </authorList>
    </citation>
    <scope>NUCLEOTIDE SEQUENCE</scope>
    <source>
        <strain evidence="4">Ploen Becks lab</strain>
    </source>
</reference>
<keyword evidence="1" id="KW-0963">Cytoplasm</keyword>
<dbReference type="GO" id="GO:0036156">
    <property type="term" value="C:inner dynein arm"/>
    <property type="evidence" value="ECO:0007669"/>
    <property type="project" value="TreeGrafter"/>
</dbReference>
<accession>A0A814SRJ5</accession>
<dbReference type="GO" id="GO:0060294">
    <property type="term" value="P:cilium movement involved in cell motility"/>
    <property type="evidence" value="ECO:0007669"/>
    <property type="project" value="TreeGrafter"/>
</dbReference>
<name>A0A814SRJ5_9BILA</name>
<feature type="non-terminal residue" evidence="4">
    <location>
        <position position="136"/>
    </location>
</feature>
<dbReference type="OrthoDB" id="6619788at2759"/>
<dbReference type="AlphaFoldDB" id="A0A814SRJ5"/>
<evidence type="ECO:0000256" key="3">
    <source>
        <dbReference type="ARBA" id="ARBA00022737"/>
    </source>
</evidence>
<keyword evidence="2" id="KW-0853">WD repeat</keyword>
<dbReference type="PANTHER" id="PTHR12442:SF5">
    <property type="entry name" value="DYNEIN AXONEMAL INTERMEDIATE CHAIN 3"/>
    <property type="match status" value="1"/>
</dbReference>
<evidence type="ECO:0000313" key="5">
    <source>
        <dbReference type="Proteomes" id="UP000663879"/>
    </source>
</evidence>
<dbReference type="EMBL" id="CAJNOC010011905">
    <property type="protein sequence ID" value="CAF1150861.1"/>
    <property type="molecule type" value="Genomic_DNA"/>
</dbReference>
<keyword evidence="5" id="KW-1185">Reference proteome</keyword>
<sequence length="136" mass="15289">LESALQQNVLFNAFENDWELLGDEMSSIGGPGDMHLKEYQSFSDIHNSKNKVVTCVQWHPELKGIVAMSLAENFNFYDRMDNISKSVITPSMILIWSFFDPIQPKLFLEAPDDVFSFAFSHSDPNIIAGGCINGQV</sequence>
<evidence type="ECO:0000256" key="1">
    <source>
        <dbReference type="ARBA" id="ARBA00022490"/>
    </source>
</evidence>
<dbReference type="SUPFAM" id="SSF50978">
    <property type="entry name" value="WD40 repeat-like"/>
    <property type="match status" value="1"/>
</dbReference>
<dbReference type="Proteomes" id="UP000663879">
    <property type="component" value="Unassembled WGS sequence"/>
</dbReference>
<evidence type="ECO:0000313" key="4">
    <source>
        <dbReference type="EMBL" id="CAF1150861.1"/>
    </source>
</evidence>
<comment type="caution">
    <text evidence="4">The sequence shown here is derived from an EMBL/GenBank/DDBJ whole genome shotgun (WGS) entry which is preliminary data.</text>
</comment>
<dbReference type="GO" id="GO:0045504">
    <property type="term" value="F:dynein heavy chain binding"/>
    <property type="evidence" value="ECO:0007669"/>
    <property type="project" value="TreeGrafter"/>
</dbReference>
<evidence type="ECO:0000256" key="2">
    <source>
        <dbReference type="ARBA" id="ARBA00022574"/>
    </source>
</evidence>
<dbReference type="PANTHER" id="PTHR12442">
    <property type="entry name" value="DYNEIN INTERMEDIATE CHAIN"/>
    <property type="match status" value="1"/>
</dbReference>
<proteinExistence type="predicted"/>
<dbReference type="GO" id="GO:0036159">
    <property type="term" value="P:inner dynein arm assembly"/>
    <property type="evidence" value="ECO:0007669"/>
    <property type="project" value="TreeGrafter"/>
</dbReference>
<dbReference type="InterPro" id="IPR036322">
    <property type="entry name" value="WD40_repeat_dom_sf"/>
</dbReference>
<feature type="non-terminal residue" evidence="4">
    <location>
        <position position="1"/>
    </location>
</feature>
<dbReference type="Gene3D" id="2.130.10.10">
    <property type="entry name" value="YVTN repeat-like/Quinoprotein amine dehydrogenase"/>
    <property type="match status" value="1"/>
</dbReference>
<keyword evidence="3" id="KW-0677">Repeat</keyword>
<gene>
    <name evidence="4" type="ORF">OXX778_LOCUS23284</name>
</gene>
<protein>
    <submittedName>
        <fullName evidence="4">Uncharacterized protein</fullName>
    </submittedName>
</protein>
<dbReference type="GO" id="GO:0045503">
    <property type="term" value="F:dynein light chain binding"/>
    <property type="evidence" value="ECO:0007669"/>
    <property type="project" value="TreeGrafter"/>
</dbReference>
<dbReference type="InterPro" id="IPR050687">
    <property type="entry name" value="Dynein_IC"/>
</dbReference>
<organism evidence="4 5">
    <name type="scientific">Brachionus calyciflorus</name>
    <dbReference type="NCBI Taxonomy" id="104777"/>
    <lineage>
        <taxon>Eukaryota</taxon>
        <taxon>Metazoa</taxon>
        <taxon>Spiralia</taxon>
        <taxon>Gnathifera</taxon>
        <taxon>Rotifera</taxon>
        <taxon>Eurotatoria</taxon>
        <taxon>Monogononta</taxon>
        <taxon>Pseudotrocha</taxon>
        <taxon>Ploima</taxon>
        <taxon>Brachionidae</taxon>
        <taxon>Brachionus</taxon>
    </lineage>
</organism>
<dbReference type="InterPro" id="IPR015943">
    <property type="entry name" value="WD40/YVTN_repeat-like_dom_sf"/>
</dbReference>